<dbReference type="CDD" id="cd12148">
    <property type="entry name" value="fungal_TF_MHR"/>
    <property type="match status" value="1"/>
</dbReference>
<name>A0A6A7B129_9PLEO</name>
<dbReference type="GO" id="GO:0006351">
    <property type="term" value="P:DNA-templated transcription"/>
    <property type="evidence" value="ECO:0007669"/>
    <property type="project" value="InterPro"/>
</dbReference>
<evidence type="ECO:0000259" key="2">
    <source>
        <dbReference type="SMART" id="SM00906"/>
    </source>
</evidence>
<keyword evidence="1" id="KW-0539">Nucleus</keyword>
<gene>
    <name evidence="3" type="ORF">T440DRAFT_519698</name>
</gene>
<dbReference type="PANTHER" id="PTHR47654:SF5">
    <property type="entry name" value="TRANSCRIPTION FACTOR DOMAIN-CONTAINING PROTEIN"/>
    <property type="match status" value="1"/>
</dbReference>
<evidence type="ECO:0000256" key="1">
    <source>
        <dbReference type="ARBA" id="ARBA00023242"/>
    </source>
</evidence>
<dbReference type="Pfam" id="PF04082">
    <property type="entry name" value="Fungal_trans"/>
    <property type="match status" value="1"/>
</dbReference>
<dbReference type="GO" id="GO:0008270">
    <property type="term" value="F:zinc ion binding"/>
    <property type="evidence" value="ECO:0007669"/>
    <property type="project" value="InterPro"/>
</dbReference>
<reference evidence="3" key="1">
    <citation type="submission" date="2020-01" db="EMBL/GenBank/DDBJ databases">
        <authorList>
            <consortium name="DOE Joint Genome Institute"/>
            <person name="Haridas S."/>
            <person name="Albert R."/>
            <person name="Binder M."/>
            <person name="Bloem J."/>
            <person name="Labutti K."/>
            <person name="Salamov A."/>
            <person name="Andreopoulos B."/>
            <person name="Baker S.E."/>
            <person name="Barry K."/>
            <person name="Bills G."/>
            <person name="Bluhm B.H."/>
            <person name="Cannon C."/>
            <person name="Castanera R."/>
            <person name="Culley D.E."/>
            <person name="Daum C."/>
            <person name="Ezra D."/>
            <person name="Gonzalez J.B."/>
            <person name="Henrissat B."/>
            <person name="Kuo A."/>
            <person name="Liang C."/>
            <person name="Lipzen A."/>
            <person name="Lutzoni F."/>
            <person name="Magnuson J."/>
            <person name="Mondo S."/>
            <person name="Nolan M."/>
            <person name="Ohm R."/>
            <person name="Pangilinan J."/>
            <person name="Park H.-J."/>
            <person name="Ramirez L."/>
            <person name="Alfaro M."/>
            <person name="Sun H."/>
            <person name="Tritt A."/>
            <person name="Yoshinaga Y."/>
            <person name="Zwiers L.-H."/>
            <person name="Turgeon B.G."/>
            <person name="Goodwin S.B."/>
            <person name="Spatafora J.W."/>
            <person name="Crous P.W."/>
            <person name="Grigoriev I.V."/>
        </authorList>
    </citation>
    <scope>NUCLEOTIDE SEQUENCE</scope>
    <source>
        <strain evidence="3">IPT5</strain>
    </source>
</reference>
<dbReference type="InterPro" id="IPR007219">
    <property type="entry name" value="XnlR_reg_dom"/>
</dbReference>
<dbReference type="PANTHER" id="PTHR47654">
    <property type="entry name" value="ZN(II)2CYS6 TRANSCRIPTION FACTOR (EUROFUNG)-RELATED"/>
    <property type="match status" value="1"/>
</dbReference>
<proteinExistence type="predicted"/>
<feature type="domain" description="Xylanolytic transcriptional activator regulatory" evidence="2">
    <location>
        <begin position="278"/>
        <end position="351"/>
    </location>
</feature>
<dbReference type="InterPro" id="IPR053230">
    <property type="entry name" value="Trans_reg_galc"/>
</dbReference>
<protein>
    <recommendedName>
        <fullName evidence="2">Xylanolytic transcriptional activator regulatory domain-containing protein</fullName>
    </recommendedName>
</protein>
<dbReference type="EMBL" id="MU006315">
    <property type="protein sequence ID" value="KAF2848804.1"/>
    <property type="molecule type" value="Genomic_DNA"/>
</dbReference>
<sequence length="630" mass="70893">MTAHKGLLVTLAKDLRQNASPEDCRKIEATLDAVDESYSELPLLMTPPSIDDRPACAGRSYPSFKRPYSTEEAIFVDDGQPIDSEMGRGYDSEYNIEQSSLREERKKVCNQNTGTRCQPSTERNAFHDIDASLYLSTRDLEVAVSVDPREYPPYQVAQRLLGHYTKTVHDWFPILPAVFIDQLERHYRTPLNVANTWSATLNLVCAIGAQHSFLVTTHEPGLDNETDEREDVMYLSKALLLLEVKEASLLTSLPDLAQVRCVGMLAFYYLAAGHVDRAWITIGIAIRLGMALGLHLEQDAETSLASEANNFALTWWSLRTLESLLGSITNRPTSIQVLHCSVALPRISALDDFASSTPMNLRAFLRISIVSQAALHTLYSVQAATKPWSRIQESMEKFKAALEQLLPVMSDRERLMLHFQWCDAMILVTRPCLGPRTSIDPDGKLSLRDQELAGRCIKAAQTTARLLPNEPDQHIFQNGPWWYLVHYIMRAVAVLLLSSSQKSLASLVEATEVTVSIKKLIAWLRWLQHKDTVAKRGLEVVLETMQHMKRDTHFTDVLEQQSLDLYRVALHVPGDVEMDVDSAHTQPSFKDWEKSLDPNDLYNHLQFQYQPTGTPAAFGNAFATNSKRGG</sequence>
<organism evidence="3 4">
    <name type="scientific">Plenodomus tracheiphilus IPT5</name>
    <dbReference type="NCBI Taxonomy" id="1408161"/>
    <lineage>
        <taxon>Eukaryota</taxon>
        <taxon>Fungi</taxon>
        <taxon>Dikarya</taxon>
        <taxon>Ascomycota</taxon>
        <taxon>Pezizomycotina</taxon>
        <taxon>Dothideomycetes</taxon>
        <taxon>Pleosporomycetidae</taxon>
        <taxon>Pleosporales</taxon>
        <taxon>Pleosporineae</taxon>
        <taxon>Leptosphaeriaceae</taxon>
        <taxon>Plenodomus</taxon>
    </lineage>
</organism>
<accession>A0A6A7B129</accession>
<keyword evidence="4" id="KW-1185">Reference proteome</keyword>
<dbReference type="SMART" id="SM00906">
    <property type="entry name" value="Fungal_trans"/>
    <property type="match status" value="1"/>
</dbReference>
<dbReference type="GO" id="GO:0003677">
    <property type="term" value="F:DNA binding"/>
    <property type="evidence" value="ECO:0007669"/>
    <property type="project" value="InterPro"/>
</dbReference>
<dbReference type="OrthoDB" id="5296287at2759"/>
<dbReference type="Proteomes" id="UP000799423">
    <property type="component" value="Unassembled WGS sequence"/>
</dbReference>
<evidence type="ECO:0000313" key="3">
    <source>
        <dbReference type="EMBL" id="KAF2848804.1"/>
    </source>
</evidence>
<evidence type="ECO:0000313" key="4">
    <source>
        <dbReference type="Proteomes" id="UP000799423"/>
    </source>
</evidence>
<dbReference type="AlphaFoldDB" id="A0A6A7B129"/>